<dbReference type="Proteomes" id="UP000237631">
    <property type="component" value="Unassembled WGS sequence"/>
</dbReference>
<evidence type="ECO:0000256" key="1">
    <source>
        <dbReference type="SAM" id="SignalP"/>
    </source>
</evidence>
<reference evidence="3" key="1">
    <citation type="journal article" date="2017" name="bioRxiv">
        <title>Conservation of a gene cluster reveals novel cercosporin biosynthetic mechanisms and extends production to the genus Colletotrichum.</title>
        <authorList>
            <person name="de Jonge R."/>
            <person name="Ebert M.K."/>
            <person name="Huitt-Roehl C.R."/>
            <person name="Pal P."/>
            <person name="Suttle J.C."/>
            <person name="Spanner R.E."/>
            <person name="Neubauer J.D."/>
            <person name="Jurick W.M.II."/>
            <person name="Stott K.A."/>
            <person name="Secor G.A."/>
            <person name="Thomma B.P.H.J."/>
            <person name="Van de Peer Y."/>
            <person name="Townsend C.A."/>
            <person name="Bolton M.D."/>
        </authorList>
    </citation>
    <scope>NUCLEOTIDE SEQUENCE [LARGE SCALE GENOMIC DNA]</scope>
    <source>
        <strain evidence="3">CBS538.71</strain>
    </source>
</reference>
<sequence>MYANLAIAALASMAAAMPAPQAGSSPQEPLKFAGMSLRSASPIHFGQINANGSEFLIGAEPATYKPDVIEGDFNNQTVFTYVNGAGTIGLLTSVPGGQQIYVTEGNETIGQVAGQLKFTQAHTARTDGPAIYTGFENVYDATLQFENSSWVACPSPRIEGAYTVYAASRFTNATDECLGFNWRIVQLADNTTSAWQYTK</sequence>
<evidence type="ECO:0000313" key="2">
    <source>
        <dbReference type="EMBL" id="PPJ55400.1"/>
    </source>
</evidence>
<organism evidence="2 3">
    <name type="scientific">Cercospora berteroae</name>
    <dbReference type="NCBI Taxonomy" id="357750"/>
    <lineage>
        <taxon>Eukaryota</taxon>
        <taxon>Fungi</taxon>
        <taxon>Dikarya</taxon>
        <taxon>Ascomycota</taxon>
        <taxon>Pezizomycotina</taxon>
        <taxon>Dothideomycetes</taxon>
        <taxon>Dothideomycetidae</taxon>
        <taxon>Mycosphaerellales</taxon>
        <taxon>Mycosphaerellaceae</taxon>
        <taxon>Cercospora</taxon>
    </lineage>
</organism>
<feature type="signal peptide" evidence="1">
    <location>
        <begin position="1"/>
        <end position="16"/>
    </location>
</feature>
<dbReference type="OrthoDB" id="5430620at2759"/>
<dbReference type="EMBL" id="PNEN01000540">
    <property type="protein sequence ID" value="PPJ55400.1"/>
    <property type="molecule type" value="Genomic_DNA"/>
</dbReference>
<dbReference type="PANTHER" id="PTHR42047:SF1">
    <property type="entry name" value="PROTEIN, PUTATIVE (AFU_ORTHOLOGUE AFUA_6G03560)-RELATED"/>
    <property type="match status" value="1"/>
</dbReference>
<keyword evidence="1" id="KW-0732">Signal</keyword>
<proteinExistence type="predicted"/>
<dbReference type="PANTHER" id="PTHR42047">
    <property type="entry name" value="PROTEIN, PUTATIVE (AFU_ORTHOLOGUE AFUA_6G03560)-RELATED"/>
    <property type="match status" value="1"/>
</dbReference>
<accession>A0A2S6C6S2</accession>
<gene>
    <name evidence="2" type="ORF">CBER1_02755</name>
</gene>
<name>A0A2S6C6S2_9PEZI</name>
<keyword evidence="3" id="KW-1185">Reference proteome</keyword>
<evidence type="ECO:0008006" key="4">
    <source>
        <dbReference type="Google" id="ProtNLM"/>
    </source>
</evidence>
<comment type="caution">
    <text evidence="2">The sequence shown here is derived from an EMBL/GenBank/DDBJ whole genome shotgun (WGS) entry which is preliminary data.</text>
</comment>
<feature type="chain" id="PRO_5015509350" description="Ubiquitin 3 binding protein But2 C-terminal domain-containing protein" evidence="1">
    <location>
        <begin position="17"/>
        <end position="199"/>
    </location>
</feature>
<dbReference type="AlphaFoldDB" id="A0A2S6C6S2"/>
<evidence type="ECO:0000313" key="3">
    <source>
        <dbReference type="Proteomes" id="UP000237631"/>
    </source>
</evidence>
<dbReference type="InterPro" id="IPR052820">
    <property type="entry name" value="PhiA_domain"/>
</dbReference>
<protein>
    <recommendedName>
        <fullName evidence="4">Ubiquitin 3 binding protein But2 C-terminal domain-containing protein</fullName>
    </recommendedName>
</protein>